<dbReference type="Pfam" id="PF00072">
    <property type="entry name" value="Response_reg"/>
    <property type="match status" value="1"/>
</dbReference>
<dbReference type="CDD" id="cd17536">
    <property type="entry name" value="REC_YesN-like"/>
    <property type="match status" value="1"/>
</dbReference>
<dbReference type="PANTHER" id="PTHR37299">
    <property type="entry name" value="TRANSCRIPTIONAL REGULATOR-RELATED"/>
    <property type="match status" value="1"/>
</dbReference>
<dbReference type="EMBL" id="JAHQCS010000008">
    <property type="protein sequence ID" value="MBU9710207.1"/>
    <property type="molecule type" value="Genomic_DNA"/>
</dbReference>
<reference evidence="4 5" key="1">
    <citation type="submission" date="2021-06" db="EMBL/GenBank/DDBJ databases">
        <title>Bacillus sp. RD4P76, an endophyte from a halophyte.</title>
        <authorList>
            <person name="Sun J.-Q."/>
        </authorList>
    </citation>
    <scope>NUCLEOTIDE SEQUENCE [LARGE SCALE GENOMIC DNA]</scope>
    <source>
        <strain evidence="4 5">CGMCC 1.15917</strain>
    </source>
</reference>
<name>A0ABS6J952_9BACI</name>
<comment type="caution">
    <text evidence="4">The sequence shown here is derived from an EMBL/GenBank/DDBJ whole genome shotgun (WGS) entry which is preliminary data.</text>
</comment>
<feature type="modified residue" description="4-aspartylphosphate" evidence="1">
    <location>
        <position position="58"/>
    </location>
</feature>
<feature type="domain" description="Response regulatory" evidence="2">
    <location>
        <begin position="5"/>
        <end position="121"/>
    </location>
</feature>
<organism evidence="4 5">
    <name type="scientific">Evansella tamaricis</name>
    <dbReference type="NCBI Taxonomy" id="2069301"/>
    <lineage>
        <taxon>Bacteria</taxon>
        <taxon>Bacillati</taxon>
        <taxon>Bacillota</taxon>
        <taxon>Bacilli</taxon>
        <taxon>Bacillales</taxon>
        <taxon>Bacillaceae</taxon>
        <taxon>Evansella</taxon>
    </lineage>
</organism>
<gene>
    <name evidence="4" type="ORF">KS419_00320</name>
</gene>
<evidence type="ECO:0000313" key="5">
    <source>
        <dbReference type="Proteomes" id="UP000784880"/>
    </source>
</evidence>
<dbReference type="InterPro" id="IPR046947">
    <property type="entry name" value="LytR-like"/>
</dbReference>
<feature type="domain" description="HTH LytTR-type" evidence="3">
    <location>
        <begin position="141"/>
        <end position="245"/>
    </location>
</feature>
<dbReference type="Pfam" id="PF04397">
    <property type="entry name" value="LytTR"/>
    <property type="match status" value="1"/>
</dbReference>
<keyword evidence="4" id="KW-0238">DNA-binding</keyword>
<protein>
    <submittedName>
        <fullName evidence="4">LytTR family DNA-binding domain-containing protein</fullName>
    </submittedName>
</protein>
<evidence type="ECO:0000259" key="3">
    <source>
        <dbReference type="PROSITE" id="PS50930"/>
    </source>
</evidence>
<sequence>MRKLRIVIADDDPEIRELLRNYISNFPNMVVVHEVNDGEQLYKTTVKWHQKIDILLVDINMPKINGMEVIRLTKKICPHIKSIFITGYGEFAVEAFNLAAVDFLMKPINQERLYEALVKTVHLIRLENDHKNAIFPSNNRLVIKRGRSVFYIPVHSIYFIEKAGKLTLIHSKSGLFETGDSLDSLESTISNRTFFRSHRSYIVNTDHILQVETFGKTYLAYFDNYDKIAHISKLKIKELETILNPI</sequence>
<dbReference type="InterPro" id="IPR001789">
    <property type="entry name" value="Sig_transdc_resp-reg_receiver"/>
</dbReference>
<dbReference type="InterPro" id="IPR007492">
    <property type="entry name" value="LytTR_DNA-bd_dom"/>
</dbReference>
<proteinExistence type="predicted"/>
<accession>A0ABS6J952</accession>
<dbReference type="PROSITE" id="PS50110">
    <property type="entry name" value="RESPONSE_REGULATORY"/>
    <property type="match status" value="1"/>
</dbReference>
<evidence type="ECO:0000259" key="2">
    <source>
        <dbReference type="PROSITE" id="PS50110"/>
    </source>
</evidence>
<dbReference type="RefSeq" id="WP_217064101.1">
    <property type="nucleotide sequence ID" value="NZ_JAHQCS010000008.1"/>
</dbReference>
<keyword evidence="5" id="KW-1185">Reference proteome</keyword>
<evidence type="ECO:0000256" key="1">
    <source>
        <dbReference type="PROSITE-ProRule" id="PRU00169"/>
    </source>
</evidence>
<dbReference type="Proteomes" id="UP000784880">
    <property type="component" value="Unassembled WGS sequence"/>
</dbReference>
<dbReference type="PROSITE" id="PS50930">
    <property type="entry name" value="HTH_LYTTR"/>
    <property type="match status" value="1"/>
</dbReference>
<evidence type="ECO:0000313" key="4">
    <source>
        <dbReference type="EMBL" id="MBU9710207.1"/>
    </source>
</evidence>
<dbReference type="GO" id="GO:0003677">
    <property type="term" value="F:DNA binding"/>
    <property type="evidence" value="ECO:0007669"/>
    <property type="project" value="UniProtKB-KW"/>
</dbReference>
<keyword evidence="1" id="KW-0597">Phosphoprotein</keyword>
<dbReference type="PANTHER" id="PTHR37299:SF1">
    <property type="entry name" value="STAGE 0 SPORULATION PROTEIN A HOMOLOG"/>
    <property type="match status" value="1"/>
</dbReference>
<dbReference type="SMART" id="SM00448">
    <property type="entry name" value="REC"/>
    <property type="match status" value="1"/>
</dbReference>
<dbReference type="SMART" id="SM00850">
    <property type="entry name" value="LytTR"/>
    <property type="match status" value="1"/>
</dbReference>